<evidence type="ECO:0000313" key="5">
    <source>
        <dbReference type="Proteomes" id="UP000606494"/>
    </source>
</evidence>
<accession>A0ABR7Y4J5</accession>
<dbReference type="InterPro" id="IPR012373">
    <property type="entry name" value="Ferrdict_sens_TM"/>
</dbReference>
<comment type="caution">
    <text evidence="4">The sequence shown here is derived from an EMBL/GenBank/DDBJ whole genome shotgun (WGS) entry which is preliminary data.</text>
</comment>
<dbReference type="PANTHER" id="PTHR30273">
    <property type="entry name" value="PERIPLASMIC SIGNAL SENSOR AND SIGMA FACTOR ACTIVATOR FECR-RELATED"/>
    <property type="match status" value="1"/>
</dbReference>
<gene>
    <name evidence="4" type="ORF">H8B17_11465</name>
</gene>
<dbReference type="InterPro" id="IPR032508">
    <property type="entry name" value="FecR_C"/>
</dbReference>
<keyword evidence="1" id="KW-0812">Transmembrane</keyword>
<evidence type="ECO:0000313" key="4">
    <source>
        <dbReference type="EMBL" id="MBD1426202.1"/>
    </source>
</evidence>
<reference evidence="4 5" key="1">
    <citation type="submission" date="2020-08" db="EMBL/GenBank/DDBJ databases">
        <title>Sphingobacterium sp. DN00404 isolated from aquaculture water.</title>
        <authorList>
            <person name="Zhang M."/>
        </authorList>
    </citation>
    <scope>NUCLEOTIDE SEQUENCE [LARGE SCALE GENOMIC DNA]</scope>
    <source>
        <strain evidence="4 5">KCTC 32294</strain>
    </source>
</reference>
<dbReference type="Pfam" id="PF16344">
    <property type="entry name" value="FecR_C"/>
    <property type="match status" value="1"/>
</dbReference>
<name>A0ABR7Y4J5_9SPHI</name>
<feature type="domain" description="FecR protein" evidence="2">
    <location>
        <begin position="172"/>
        <end position="271"/>
    </location>
</feature>
<evidence type="ECO:0000259" key="3">
    <source>
        <dbReference type="Pfam" id="PF16344"/>
    </source>
</evidence>
<dbReference type="Pfam" id="PF04773">
    <property type="entry name" value="FecR"/>
    <property type="match status" value="1"/>
</dbReference>
<evidence type="ECO:0000259" key="2">
    <source>
        <dbReference type="Pfam" id="PF04773"/>
    </source>
</evidence>
<dbReference type="Gene3D" id="2.60.120.1440">
    <property type="match status" value="1"/>
</dbReference>
<dbReference type="PANTHER" id="PTHR30273:SF2">
    <property type="entry name" value="PROTEIN FECR"/>
    <property type="match status" value="1"/>
</dbReference>
<keyword evidence="5" id="KW-1185">Reference proteome</keyword>
<dbReference type="RefSeq" id="WP_190309290.1">
    <property type="nucleotide sequence ID" value="NZ_JACNYK010000002.1"/>
</dbReference>
<keyword evidence="1" id="KW-1133">Transmembrane helix</keyword>
<keyword evidence="1" id="KW-0472">Membrane</keyword>
<organism evidence="4 5">
    <name type="scientific">Sphingobacterium arenae</name>
    <dbReference type="NCBI Taxonomy" id="1280598"/>
    <lineage>
        <taxon>Bacteria</taxon>
        <taxon>Pseudomonadati</taxon>
        <taxon>Bacteroidota</taxon>
        <taxon>Sphingobacteriia</taxon>
        <taxon>Sphingobacteriales</taxon>
        <taxon>Sphingobacteriaceae</taxon>
        <taxon>Sphingobacterium</taxon>
    </lineage>
</organism>
<feature type="domain" description="Protein FecR C-terminal" evidence="3">
    <location>
        <begin position="317"/>
        <end position="385"/>
    </location>
</feature>
<protein>
    <submittedName>
        <fullName evidence="4">FecR family protein</fullName>
    </submittedName>
</protein>
<proteinExistence type="predicted"/>
<dbReference type="InterPro" id="IPR006860">
    <property type="entry name" value="FecR"/>
</dbReference>
<dbReference type="EMBL" id="JACNYK010000002">
    <property type="protein sequence ID" value="MBD1426202.1"/>
    <property type="molecule type" value="Genomic_DNA"/>
</dbReference>
<evidence type="ECO:0000256" key="1">
    <source>
        <dbReference type="SAM" id="Phobius"/>
    </source>
</evidence>
<dbReference type="Gene3D" id="3.55.50.30">
    <property type="match status" value="1"/>
</dbReference>
<feature type="transmembrane region" description="Helical" evidence="1">
    <location>
        <begin position="84"/>
        <end position="102"/>
    </location>
</feature>
<dbReference type="Proteomes" id="UP000606494">
    <property type="component" value="Unassembled WGS sequence"/>
</dbReference>
<sequence>MNDINRYRELASKWLNGSITEVEKEEFLTWYKAHVDEQINIPPSFAKDERALKQRILSNVQASMQSPYNGKTGKIRALKKKLRAAAAIITLAVLGAGSYYLAIQKTAEVHTSLEDVNPGKNKAFLSLNDGPVIDLQEGGQGLVIGEELHYTDGTILESELFNNVDSESSFVTLSTPRGGEYQLELSDGTRVWLNAASSIRFPRKFNKNKREVELLAGEAFFDVAAYSQDGKKVSFFVKNDEQLVEVLGTQFNINAYDKKLGIVTTVAEGSVSVKSNNKSYRYARMVLAVGMQTIVNEKGVTKYQVDPEPFLAWKEGYFYFNDANIYTVLQAFERWYDIDVNYEIVRSDDLFYGKLPKNVTLDKALYILKTAGVHFELNNGRQLTIKNKESDEK</sequence>